<evidence type="ECO:0000313" key="3">
    <source>
        <dbReference type="Proteomes" id="UP000298663"/>
    </source>
</evidence>
<organism evidence="2 3">
    <name type="scientific">Steinernema carpocapsae</name>
    <name type="common">Entomopathogenic nematode</name>
    <dbReference type="NCBI Taxonomy" id="34508"/>
    <lineage>
        <taxon>Eukaryota</taxon>
        <taxon>Metazoa</taxon>
        <taxon>Ecdysozoa</taxon>
        <taxon>Nematoda</taxon>
        <taxon>Chromadorea</taxon>
        <taxon>Rhabditida</taxon>
        <taxon>Tylenchina</taxon>
        <taxon>Panagrolaimomorpha</taxon>
        <taxon>Strongyloidoidea</taxon>
        <taxon>Steinernematidae</taxon>
        <taxon>Steinernema</taxon>
    </lineage>
</organism>
<feature type="region of interest" description="Disordered" evidence="1">
    <location>
        <begin position="218"/>
        <end position="295"/>
    </location>
</feature>
<protein>
    <submittedName>
        <fullName evidence="2">Uncharacterized protein</fullName>
    </submittedName>
</protein>
<name>A0A4U5MGD4_STECR</name>
<dbReference type="EMBL" id="AZBU02000008">
    <property type="protein sequence ID" value="TKR68309.1"/>
    <property type="molecule type" value="Genomic_DNA"/>
</dbReference>
<dbReference type="OrthoDB" id="10626798at2759"/>
<gene>
    <name evidence="2" type="ORF">L596_024306</name>
</gene>
<feature type="compositionally biased region" description="Acidic residues" evidence="1">
    <location>
        <begin position="155"/>
        <end position="164"/>
    </location>
</feature>
<comment type="caution">
    <text evidence="2">The sequence shown here is derived from an EMBL/GenBank/DDBJ whole genome shotgun (WGS) entry which is preliminary data.</text>
</comment>
<proteinExistence type="predicted"/>
<dbReference type="Proteomes" id="UP000298663">
    <property type="component" value="Unassembled WGS sequence"/>
</dbReference>
<feature type="compositionally biased region" description="Low complexity" evidence="1">
    <location>
        <begin position="180"/>
        <end position="194"/>
    </location>
</feature>
<feature type="region of interest" description="Disordered" evidence="1">
    <location>
        <begin position="95"/>
        <end position="201"/>
    </location>
</feature>
<reference evidence="2 3" key="2">
    <citation type="journal article" date="2019" name="G3 (Bethesda)">
        <title>Hybrid Assembly of the Genome of the Entomopathogenic Nematode Steinernema carpocapsae Identifies the X-Chromosome.</title>
        <authorList>
            <person name="Serra L."/>
            <person name="Macchietto M."/>
            <person name="Macias-Munoz A."/>
            <person name="McGill C.J."/>
            <person name="Rodriguez I.M."/>
            <person name="Rodriguez B."/>
            <person name="Murad R."/>
            <person name="Mortazavi A."/>
        </authorList>
    </citation>
    <scope>NUCLEOTIDE SEQUENCE [LARGE SCALE GENOMIC DNA]</scope>
    <source>
        <strain evidence="2 3">ALL</strain>
    </source>
</reference>
<evidence type="ECO:0000256" key="1">
    <source>
        <dbReference type="SAM" id="MobiDB-lite"/>
    </source>
</evidence>
<feature type="compositionally biased region" description="Polar residues" evidence="1">
    <location>
        <begin position="38"/>
        <end position="53"/>
    </location>
</feature>
<feature type="compositionally biased region" description="Basic and acidic residues" evidence="1">
    <location>
        <begin position="253"/>
        <end position="295"/>
    </location>
</feature>
<keyword evidence="3" id="KW-1185">Reference proteome</keyword>
<feature type="compositionally biased region" description="Low complexity" evidence="1">
    <location>
        <begin position="95"/>
        <end position="105"/>
    </location>
</feature>
<sequence>MPQVPQQMQPQQPQSFVQPQPAQQNPRPILDPNPLQWPQPQEIPSTTEASVKSDSNEIFRKVEEEAAKNHIQPQIITPSLGSDIRDEIYRQLQRQSQLLSGSQERPVPTWPQASQTTTTTEKPSEEMDIDEIYRKLQEQSQKFQQEKEKEKEEESAFEPTDVIEDSFPRIEKINSPELSTEVVTEATTEAPAPKRTTEDNSFFKFFEEQAAKMRDILDKQPEEAPASLDVDTKEEASTEAPMNDPKPALIFQDSKEPQVELNKETKETEVAWTKDQEPIQGETEDKSMVRAERTN</sequence>
<evidence type="ECO:0000313" key="2">
    <source>
        <dbReference type="EMBL" id="TKR68309.1"/>
    </source>
</evidence>
<feature type="compositionally biased region" description="Basic and acidic residues" evidence="1">
    <location>
        <begin position="144"/>
        <end position="154"/>
    </location>
</feature>
<feature type="compositionally biased region" description="Low complexity" evidence="1">
    <location>
        <begin position="1"/>
        <end position="24"/>
    </location>
</feature>
<reference evidence="2 3" key="1">
    <citation type="journal article" date="2015" name="Genome Biol.">
        <title>Comparative genomics of Steinernema reveals deeply conserved gene regulatory networks.</title>
        <authorList>
            <person name="Dillman A.R."/>
            <person name="Macchietto M."/>
            <person name="Porter C.F."/>
            <person name="Rogers A."/>
            <person name="Williams B."/>
            <person name="Antoshechkin I."/>
            <person name="Lee M.M."/>
            <person name="Goodwin Z."/>
            <person name="Lu X."/>
            <person name="Lewis E.E."/>
            <person name="Goodrich-Blair H."/>
            <person name="Stock S.P."/>
            <person name="Adams B.J."/>
            <person name="Sternberg P.W."/>
            <person name="Mortazavi A."/>
        </authorList>
    </citation>
    <scope>NUCLEOTIDE SEQUENCE [LARGE SCALE GENOMIC DNA]</scope>
    <source>
        <strain evidence="2 3">ALL</strain>
    </source>
</reference>
<accession>A0A4U5MGD4</accession>
<feature type="region of interest" description="Disordered" evidence="1">
    <location>
        <begin position="1"/>
        <end position="55"/>
    </location>
</feature>
<dbReference type="AlphaFoldDB" id="A0A4U5MGD4"/>